<dbReference type="AlphaFoldDB" id="A0A8J6LNG9"/>
<dbReference type="GO" id="GO:0005634">
    <property type="term" value="C:nucleus"/>
    <property type="evidence" value="ECO:0007669"/>
    <property type="project" value="UniProtKB-SubCell"/>
</dbReference>
<keyword evidence="2" id="KW-0804">Transcription</keyword>
<dbReference type="PANTHER" id="PTHR15052:SF2">
    <property type="entry name" value="GENERAL TRANSCRIPTION FACTOR 3C POLYPEPTIDE 2"/>
    <property type="match status" value="1"/>
</dbReference>
<dbReference type="InterPro" id="IPR052416">
    <property type="entry name" value="GTF3C_component"/>
</dbReference>
<dbReference type="SUPFAM" id="SSF50978">
    <property type="entry name" value="WD40 repeat-like"/>
    <property type="match status" value="1"/>
</dbReference>
<name>A0A8J6LNG9_TENMO</name>
<dbReference type="EMBL" id="JABDTM020015154">
    <property type="protein sequence ID" value="KAH0819231.1"/>
    <property type="molecule type" value="Genomic_DNA"/>
</dbReference>
<sequence>MNESCDVARIPIQSFVNPLNDDYSFKKYKLFESELHENKTTLFCGGPISSMAWLPTPYTKTIENQILAVSVLNSPDEKYVTNDNYEVASAIQFWNFGTLKSSQASLREPKLAFSIAHNHGPVWHMEWCPSGCYNFSEGKVNRMGLLAATGSDSIVYIYSVPFFNEEEMWLMSGSIDRGVSLWDLDNHNYPMCTTRKNIVTDGFWLTNWLCYVTAMDEGSTSMHVTAMLKQARDYVCDSNVSLTCSPSTISSISGSDWLNGVVHGNTVGEIVAIFPHQILQTPEHQKLFKSKRMLFGYTYLIEKNKSPAERTEEDEIRKRVLQNLMTKKLSAGVKLSKIKSDIDCSDLFLKEPLTYQEAEEKYALLFCDNKLKSYDDFVKTTAKQLTAFSKSYAVTHPNQYPLTTLNKIVFNPNRQASLYYATGYQAGFVRVSWLEFLKDDHQIK</sequence>
<organism evidence="4 5">
    <name type="scientific">Tenebrio molitor</name>
    <name type="common">Yellow mealworm beetle</name>
    <dbReference type="NCBI Taxonomy" id="7067"/>
    <lineage>
        <taxon>Eukaryota</taxon>
        <taxon>Metazoa</taxon>
        <taxon>Ecdysozoa</taxon>
        <taxon>Arthropoda</taxon>
        <taxon>Hexapoda</taxon>
        <taxon>Insecta</taxon>
        <taxon>Pterygota</taxon>
        <taxon>Neoptera</taxon>
        <taxon>Endopterygota</taxon>
        <taxon>Coleoptera</taxon>
        <taxon>Polyphaga</taxon>
        <taxon>Cucujiformia</taxon>
        <taxon>Tenebrionidae</taxon>
        <taxon>Tenebrio</taxon>
    </lineage>
</organism>
<proteinExistence type="predicted"/>
<evidence type="ECO:0000313" key="4">
    <source>
        <dbReference type="EMBL" id="KAH0819231.1"/>
    </source>
</evidence>
<reference evidence="4" key="2">
    <citation type="submission" date="2021-08" db="EMBL/GenBank/DDBJ databases">
        <authorList>
            <person name="Eriksson T."/>
        </authorList>
    </citation>
    <scope>NUCLEOTIDE SEQUENCE</scope>
    <source>
        <strain evidence="4">Stoneville</strain>
        <tissue evidence="4">Whole head</tissue>
    </source>
</reference>
<dbReference type="Proteomes" id="UP000719412">
    <property type="component" value="Unassembled WGS sequence"/>
</dbReference>
<protein>
    <submittedName>
        <fullName evidence="4">Uncharacterized protein</fullName>
    </submittedName>
</protein>
<gene>
    <name evidence="4" type="ORF">GEV33_003561</name>
</gene>
<evidence type="ECO:0000256" key="3">
    <source>
        <dbReference type="ARBA" id="ARBA00023242"/>
    </source>
</evidence>
<comment type="subcellular location">
    <subcellularLocation>
        <location evidence="1">Nucleus</location>
    </subcellularLocation>
</comment>
<dbReference type="InterPro" id="IPR036322">
    <property type="entry name" value="WD40_repeat_dom_sf"/>
</dbReference>
<keyword evidence="3" id="KW-0539">Nucleus</keyword>
<reference evidence="4" key="1">
    <citation type="journal article" date="2020" name="J Insects Food Feed">
        <title>The yellow mealworm (Tenebrio molitor) genome: a resource for the emerging insects as food and feed industry.</title>
        <authorList>
            <person name="Eriksson T."/>
            <person name="Andere A."/>
            <person name="Kelstrup H."/>
            <person name="Emery V."/>
            <person name="Picard C."/>
        </authorList>
    </citation>
    <scope>NUCLEOTIDE SEQUENCE</scope>
    <source>
        <strain evidence="4">Stoneville</strain>
        <tissue evidence="4">Whole head</tissue>
    </source>
</reference>
<evidence type="ECO:0000256" key="2">
    <source>
        <dbReference type="ARBA" id="ARBA00023163"/>
    </source>
</evidence>
<comment type="caution">
    <text evidence="4">The sequence shown here is derived from an EMBL/GenBank/DDBJ whole genome shotgun (WGS) entry which is preliminary data.</text>
</comment>
<accession>A0A8J6LNG9</accession>
<dbReference type="GO" id="GO:0006383">
    <property type="term" value="P:transcription by RNA polymerase III"/>
    <property type="evidence" value="ECO:0007669"/>
    <property type="project" value="TreeGrafter"/>
</dbReference>
<dbReference type="PANTHER" id="PTHR15052">
    <property type="entry name" value="RNA POLYMERASE III TRANSCRIPTION INITIATION FACTOR COMPLEX SUBUNIT"/>
    <property type="match status" value="1"/>
</dbReference>
<evidence type="ECO:0000313" key="5">
    <source>
        <dbReference type="Proteomes" id="UP000719412"/>
    </source>
</evidence>
<evidence type="ECO:0000256" key="1">
    <source>
        <dbReference type="ARBA" id="ARBA00004123"/>
    </source>
</evidence>
<dbReference type="InterPro" id="IPR015943">
    <property type="entry name" value="WD40/YVTN_repeat-like_dom_sf"/>
</dbReference>
<dbReference type="Gene3D" id="2.130.10.10">
    <property type="entry name" value="YVTN repeat-like/Quinoprotein amine dehydrogenase"/>
    <property type="match status" value="1"/>
</dbReference>
<dbReference type="GO" id="GO:0000127">
    <property type="term" value="C:transcription factor TFIIIC complex"/>
    <property type="evidence" value="ECO:0007669"/>
    <property type="project" value="TreeGrafter"/>
</dbReference>
<keyword evidence="5" id="KW-1185">Reference proteome</keyword>